<dbReference type="EMBL" id="RZGK01000016">
    <property type="protein sequence ID" value="KAF9693421.1"/>
    <property type="molecule type" value="Genomic_DNA"/>
</dbReference>
<feature type="region of interest" description="Disordered" evidence="9">
    <location>
        <begin position="120"/>
        <end position="139"/>
    </location>
</feature>
<feature type="compositionally biased region" description="Polar residues" evidence="9">
    <location>
        <begin position="345"/>
        <end position="360"/>
    </location>
</feature>
<dbReference type="InterPro" id="IPR013734">
    <property type="entry name" value="TF_Nrm1/Whi5"/>
</dbReference>
<feature type="compositionally biased region" description="Polar residues" evidence="9">
    <location>
        <begin position="22"/>
        <end position="48"/>
    </location>
</feature>
<reference evidence="10" key="2">
    <citation type="submission" date="2020-09" db="EMBL/GenBank/DDBJ databases">
        <title>Reference genome assembly for Australian Ascochyta lentis isolate Al4.</title>
        <authorList>
            <person name="Lee R.C."/>
            <person name="Farfan-Caceres L.M."/>
            <person name="Debler J.W."/>
            <person name="Williams A.H."/>
            <person name="Henares B.M."/>
        </authorList>
    </citation>
    <scope>NUCLEOTIDE SEQUENCE</scope>
    <source>
        <strain evidence="10">Al4</strain>
    </source>
</reference>
<dbReference type="OrthoDB" id="2359117at2759"/>
<evidence type="ECO:0000256" key="5">
    <source>
        <dbReference type="ARBA" id="ARBA00022491"/>
    </source>
</evidence>
<feature type="region of interest" description="Disordered" evidence="9">
    <location>
        <begin position="1"/>
        <end position="85"/>
    </location>
</feature>
<evidence type="ECO:0000256" key="8">
    <source>
        <dbReference type="ARBA" id="ARBA00023242"/>
    </source>
</evidence>
<dbReference type="PANTHER" id="PTHR28246">
    <property type="entry name" value="G1-SPECIFIC TRANSCRIPTIONAL REPRESSOR WHI5-RELATED"/>
    <property type="match status" value="1"/>
</dbReference>
<keyword evidence="5" id="KW-0678">Repressor</keyword>
<evidence type="ECO:0000256" key="9">
    <source>
        <dbReference type="SAM" id="MobiDB-lite"/>
    </source>
</evidence>
<dbReference type="GO" id="GO:0033309">
    <property type="term" value="C:SBF transcription complex"/>
    <property type="evidence" value="ECO:0007669"/>
    <property type="project" value="TreeGrafter"/>
</dbReference>
<comment type="similarity">
    <text evidence="3">Belongs to the WHI5/NRM1 family.</text>
</comment>
<feature type="region of interest" description="Disordered" evidence="9">
    <location>
        <begin position="282"/>
        <end position="316"/>
    </location>
</feature>
<dbReference type="AlphaFoldDB" id="A0A8H7IXK8"/>
<dbReference type="GO" id="GO:0003712">
    <property type="term" value="F:transcription coregulator activity"/>
    <property type="evidence" value="ECO:0007669"/>
    <property type="project" value="TreeGrafter"/>
</dbReference>
<sequence length="407" mass="43400">MQTDLAQPIRITTPQRLDVPESQESVISTISSTFSAPALPSTSSNLSSDYDGASPSEPHGPASHGKTAPESTPASPSRVRGQAARTDVPQIVTAAANALPTGHTTATSLSLVSPTIQGFKRSADGSVKGDGSATSPTGRAFAHKRNKSMDTHPTTRIGELSAQLKTRLSYAMVKVQNGWEKQSLDELEEVHSQRGSPNSAPGGSRVAFDSPSTMDYRRRPSAISDHSDQMMMSPASDSARSHAINPAYWRSTNKPALNAAADLISITGGNAGLELAPAPEFEAGRRRRSSTIHLPPSFLGSTPRKHNSDLGAGPRAPITPRAGILRMPSQQAEKDAVDTLLFMSSPKNSQHFPNTSQAGHSSLREGAPQRRVMFEAYPPQDRRMVYQPPMPTSSHYSAGPYAPQPAR</sequence>
<comment type="caution">
    <text evidence="10">The sequence shown here is derived from an EMBL/GenBank/DDBJ whole genome shotgun (WGS) entry which is preliminary data.</text>
</comment>
<organism evidence="10 11">
    <name type="scientific">Ascochyta lentis</name>
    <dbReference type="NCBI Taxonomy" id="205686"/>
    <lineage>
        <taxon>Eukaryota</taxon>
        <taxon>Fungi</taxon>
        <taxon>Dikarya</taxon>
        <taxon>Ascomycota</taxon>
        <taxon>Pezizomycotina</taxon>
        <taxon>Dothideomycetes</taxon>
        <taxon>Pleosporomycetidae</taxon>
        <taxon>Pleosporales</taxon>
        <taxon>Pleosporineae</taxon>
        <taxon>Didymellaceae</taxon>
        <taxon>Ascochyta</taxon>
    </lineage>
</organism>
<dbReference type="GO" id="GO:0000082">
    <property type="term" value="P:G1/S transition of mitotic cell cycle"/>
    <property type="evidence" value="ECO:0007669"/>
    <property type="project" value="InterPro"/>
</dbReference>
<keyword evidence="11" id="KW-1185">Reference proteome</keyword>
<protein>
    <submittedName>
        <fullName evidence="10">Uncharacterized protein</fullName>
    </submittedName>
</protein>
<keyword evidence="4" id="KW-0963">Cytoplasm</keyword>
<dbReference type="Proteomes" id="UP000651452">
    <property type="component" value="Unassembled WGS sequence"/>
</dbReference>
<comment type="subcellular location">
    <subcellularLocation>
        <location evidence="2">Cytoplasm</location>
    </subcellularLocation>
    <subcellularLocation>
        <location evidence="1">Nucleus</location>
    </subcellularLocation>
</comment>
<gene>
    <name evidence="10" type="ORF">EKO04_008740</name>
</gene>
<evidence type="ECO:0000256" key="3">
    <source>
        <dbReference type="ARBA" id="ARBA00006922"/>
    </source>
</evidence>
<evidence type="ECO:0000256" key="6">
    <source>
        <dbReference type="ARBA" id="ARBA00023015"/>
    </source>
</evidence>
<proteinExistence type="inferred from homology"/>
<feature type="region of interest" description="Disordered" evidence="9">
    <location>
        <begin position="186"/>
        <end position="234"/>
    </location>
</feature>
<feature type="compositionally biased region" description="Polar residues" evidence="9">
    <location>
        <begin position="1"/>
        <end position="15"/>
    </location>
</feature>
<dbReference type="GO" id="GO:0005737">
    <property type="term" value="C:cytoplasm"/>
    <property type="evidence" value="ECO:0007669"/>
    <property type="project" value="UniProtKB-SubCell"/>
</dbReference>
<feature type="region of interest" description="Disordered" evidence="9">
    <location>
        <begin position="345"/>
        <end position="407"/>
    </location>
</feature>
<keyword evidence="7" id="KW-0804">Transcription</keyword>
<accession>A0A8H7IXK8</accession>
<evidence type="ECO:0000256" key="4">
    <source>
        <dbReference type="ARBA" id="ARBA00022490"/>
    </source>
</evidence>
<keyword evidence="6" id="KW-0805">Transcription regulation</keyword>
<evidence type="ECO:0000313" key="11">
    <source>
        <dbReference type="Proteomes" id="UP000651452"/>
    </source>
</evidence>
<evidence type="ECO:0000313" key="10">
    <source>
        <dbReference type="EMBL" id="KAF9693421.1"/>
    </source>
</evidence>
<keyword evidence="8" id="KW-0539">Nucleus</keyword>
<evidence type="ECO:0000256" key="2">
    <source>
        <dbReference type="ARBA" id="ARBA00004496"/>
    </source>
</evidence>
<dbReference type="InterPro" id="IPR039198">
    <property type="entry name" value="Srl3/Whi5"/>
</dbReference>
<dbReference type="Pfam" id="PF08528">
    <property type="entry name" value="Whi5"/>
    <property type="match status" value="1"/>
</dbReference>
<evidence type="ECO:0000256" key="1">
    <source>
        <dbReference type="ARBA" id="ARBA00004123"/>
    </source>
</evidence>
<dbReference type="PANTHER" id="PTHR28246:SF1">
    <property type="entry name" value="G1-SPECIFIC TRANSCRIPTIONAL REPRESSOR WHI5-RELATED"/>
    <property type="match status" value="1"/>
</dbReference>
<evidence type="ECO:0000256" key="7">
    <source>
        <dbReference type="ARBA" id="ARBA00023163"/>
    </source>
</evidence>
<name>A0A8H7IXK8_9PLEO</name>
<reference evidence="10" key="1">
    <citation type="submission" date="2018-12" db="EMBL/GenBank/DDBJ databases">
        <authorList>
            <person name="Syme R.A."/>
            <person name="Farfan-Caceres L."/>
            <person name="Lichtenzveig J."/>
        </authorList>
    </citation>
    <scope>NUCLEOTIDE SEQUENCE</scope>
    <source>
        <strain evidence="10">Al4</strain>
    </source>
</reference>